<dbReference type="RefSeq" id="WP_181501500.1">
    <property type="nucleotide sequence ID" value="NZ_JACDUH010000003.1"/>
</dbReference>
<evidence type="ECO:0000313" key="1">
    <source>
        <dbReference type="EMBL" id="MBA2851674.1"/>
    </source>
</evidence>
<name>A0A7J9NWN4_METMI</name>
<dbReference type="AlphaFoldDB" id="A0A7J9NWN4"/>
<comment type="caution">
    <text evidence="1">The sequence shown here is derived from an EMBL/GenBank/DDBJ whole genome shotgun (WGS) entry which is preliminary data.</text>
</comment>
<accession>A0A7J9NWN4</accession>
<gene>
    <name evidence="1" type="ORF">HNP86_001833</name>
</gene>
<dbReference type="Proteomes" id="UP000564425">
    <property type="component" value="Unassembled WGS sequence"/>
</dbReference>
<evidence type="ECO:0000313" key="2">
    <source>
        <dbReference type="Proteomes" id="UP000564425"/>
    </source>
</evidence>
<protein>
    <submittedName>
        <fullName evidence="1">Uncharacterized protein</fullName>
    </submittedName>
</protein>
<reference evidence="1 2" key="1">
    <citation type="submission" date="2020-07" db="EMBL/GenBank/DDBJ databases">
        <title>Genomic Encyclopedia of Type Strains, Phase IV (KMG-V): Genome sequencing to study the core and pangenomes of soil and plant-associated prokaryotes.</title>
        <authorList>
            <person name="Whitman W."/>
        </authorList>
    </citation>
    <scope>NUCLEOTIDE SEQUENCE [LARGE SCALE GENOMIC DNA]</scope>
    <source>
        <strain evidence="1 2">A1</strain>
    </source>
</reference>
<sequence>MNSSNIHNFTATQTLRAMVWALSVEVKRFKRLVRNGIDEDEKTAVCRVVNTISLQTDDVDKSYLVDVGDSTLKLRSNANTDYDISVHEDYVYVNRTRMAFGKEFYDKFTISEAKVINHFTHFTNAHYLILKDINTKLEQKQSNL</sequence>
<dbReference type="EMBL" id="JACDUH010000003">
    <property type="protein sequence ID" value="MBA2851674.1"/>
    <property type="molecule type" value="Genomic_DNA"/>
</dbReference>
<organism evidence="1 2">
    <name type="scientific">Methanococcus maripaludis</name>
    <name type="common">Methanococcus deltae</name>
    <dbReference type="NCBI Taxonomy" id="39152"/>
    <lineage>
        <taxon>Archaea</taxon>
        <taxon>Methanobacteriati</taxon>
        <taxon>Methanobacteriota</taxon>
        <taxon>Methanomada group</taxon>
        <taxon>Methanococci</taxon>
        <taxon>Methanococcales</taxon>
        <taxon>Methanococcaceae</taxon>
        <taxon>Methanococcus</taxon>
    </lineage>
</organism>
<proteinExistence type="predicted"/>